<dbReference type="EMBL" id="JADGMQ010000001">
    <property type="protein sequence ID" value="MBI1619137.1"/>
    <property type="molecule type" value="Genomic_DNA"/>
</dbReference>
<dbReference type="PANTHER" id="PTHR31793">
    <property type="entry name" value="4-HYDROXYBENZOYL-COA THIOESTERASE FAMILY MEMBER"/>
    <property type="match status" value="1"/>
</dbReference>
<keyword evidence="2" id="KW-1185">Reference proteome</keyword>
<dbReference type="PANTHER" id="PTHR31793:SF2">
    <property type="entry name" value="BLR1345 PROTEIN"/>
    <property type="match status" value="1"/>
</dbReference>
<dbReference type="CDD" id="cd00586">
    <property type="entry name" value="4HBT"/>
    <property type="match status" value="1"/>
</dbReference>
<comment type="caution">
    <text evidence="1">The sequence shown here is derived from an EMBL/GenBank/DDBJ whole genome shotgun (WGS) entry which is preliminary data.</text>
</comment>
<sequence length="162" mass="18723">MTVASPFISRVLEIQKDWIDYNGHLNMAYYNVLFDMGADEAFVQLGLGTDYARERRLTTYTAEIHVCYVRELHLTDKVTCSVHLLDFDEKRFHFYQELRHVDGWLAATCENLVLHVDMNGPKVCPMPEDIMSNLDAMLAKHAVLPRPERAGRSIAIKRKNPR</sequence>
<dbReference type="InterPro" id="IPR029069">
    <property type="entry name" value="HotDog_dom_sf"/>
</dbReference>
<dbReference type="Pfam" id="PF13279">
    <property type="entry name" value="4HBT_2"/>
    <property type="match status" value="1"/>
</dbReference>
<reference evidence="1 2" key="1">
    <citation type="submission" date="2020-10" db="EMBL/GenBank/DDBJ databases">
        <title>Aquamicrobium zhengzhouensis sp. nov., a exopolysaccharide producing bacterium isolated from farmland soil.</title>
        <authorList>
            <person name="Wang X."/>
        </authorList>
    </citation>
    <scope>NUCLEOTIDE SEQUENCE [LARGE SCALE GENOMIC DNA]</scope>
    <source>
        <strain evidence="2">cd-1</strain>
    </source>
</reference>
<proteinExistence type="predicted"/>
<dbReference type="Gene3D" id="3.10.129.10">
    <property type="entry name" value="Hotdog Thioesterase"/>
    <property type="match status" value="1"/>
</dbReference>
<evidence type="ECO:0000313" key="2">
    <source>
        <dbReference type="Proteomes" id="UP000601789"/>
    </source>
</evidence>
<dbReference type="RefSeq" id="WP_198473207.1">
    <property type="nucleotide sequence ID" value="NZ_JADGMQ010000001.1"/>
</dbReference>
<accession>A0ABS0S774</accession>
<dbReference type="Proteomes" id="UP000601789">
    <property type="component" value="Unassembled WGS sequence"/>
</dbReference>
<evidence type="ECO:0000313" key="1">
    <source>
        <dbReference type="EMBL" id="MBI1619137.1"/>
    </source>
</evidence>
<protein>
    <submittedName>
        <fullName evidence="1">Thioesterase family protein</fullName>
    </submittedName>
</protein>
<organism evidence="1 2">
    <name type="scientific">Aquamicrobium zhengzhouense</name>
    <dbReference type="NCBI Taxonomy" id="2781738"/>
    <lineage>
        <taxon>Bacteria</taxon>
        <taxon>Pseudomonadati</taxon>
        <taxon>Pseudomonadota</taxon>
        <taxon>Alphaproteobacteria</taxon>
        <taxon>Hyphomicrobiales</taxon>
        <taxon>Phyllobacteriaceae</taxon>
        <taxon>Aquamicrobium</taxon>
    </lineage>
</organism>
<dbReference type="InterPro" id="IPR050563">
    <property type="entry name" value="4-hydroxybenzoyl-CoA_TE"/>
</dbReference>
<dbReference type="SUPFAM" id="SSF54637">
    <property type="entry name" value="Thioesterase/thiol ester dehydrase-isomerase"/>
    <property type="match status" value="1"/>
</dbReference>
<name>A0ABS0S774_9HYPH</name>
<gene>
    <name evidence="1" type="ORF">IOD40_00455</name>
</gene>